<dbReference type="EMBL" id="BLXT01008489">
    <property type="protein sequence ID" value="GFO49422.1"/>
    <property type="molecule type" value="Genomic_DNA"/>
</dbReference>
<evidence type="ECO:0000256" key="1">
    <source>
        <dbReference type="SAM" id="MobiDB-lite"/>
    </source>
</evidence>
<reference evidence="2 3" key="1">
    <citation type="journal article" date="2021" name="Elife">
        <title>Chloroplast acquisition without the gene transfer in kleptoplastic sea slugs, Plakobranchus ocellatus.</title>
        <authorList>
            <person name="Maeda T."/>
            <person name="Takahashi S."/>
            <person name="Yoshida T."/>
            <person name="Shimamura S."/>
            <person name="Takaki Y."/>
            <person name="Nagai Y."/>
            <person name="Toyoda A."/>
            <person name="Suzuki Y."/>
            <person name="Arimoto A."/>
            <person name="Ishii H."/>
            <person name="Satoh N."/>
            <person name="Nishiyama T."/>
            <person name="Hasebe M."/>
            <person name="Maruyama T."/>
            <person name="Minagawa J."/>
            <person name="Obokata J."/>
            <person name="Shigenobu S."/>
        </authorList>
    </citation>
    <scope>NUCLEOTIDE SEQUENCE [LARGE SCALE GENOMIC DNA]</scope>
</reference>
<organism evidence="2 3">
    <name type="scientific">Plakobranchus ocellatus</name>
    <dbReference type="NCBI Taxonomy" id="259542"/>
    <lineage>
        <taxon>Eukaryota</taxon>
        <taxon>Metazoa</taxon>
        <taxon>Spiralia</taxon>
        <taxon>Lophotrochozoa</taxon>
        <taxon>Mollusca</taxon>
        <taxon>Gastropoda</taxon>
        <taxon>Heterobranchia</taxon>
        <taxon>Euthyneura</taxon>
        <taxon>Panpulmonata</taxon>
        <taxon>Sacoglossa</taxon>
        <taxon>Placobranchoidea</taxon>
        <taxon>Plakobranchidae</taxon>
        <taxon>Plakobranchus</taxon>
    </lineage>
</organism>
<accession>A0AAV4DYM2</accession>
<evidence type="ECO:0000313" key="2">
    <source>
        <dbReference type="EMBL" id="GFO49422.1"/>
    </source>
</evidence>
<keyword evidence="3" id="KW-1185">Reference proteome</keyword>
<sequence>MSWTSKAGPARLHGLGKNNRAREFPVPGSGLPCCPTVRTGESAEWDAWSEGSKIINLYPGVRQVLGTGEGQLLSCVVSAGTWLIWSSCGV</sequence>
<dbReference type="AlphaFoldDB" id="A0AAV4DYM2"/>
<dbReference type="Proteomes" id="UP000735302">
    <property type="component" value="Unassembled WGS sequence"/>
</dbReference>
<feature type="region of interest" description="Disordered" evidence="1">
    <location>
        <begin position="1"/>
        <end position="27"/>
    </location>
</feature>
<gene>
    <name evidence="2" type="ORF">PoB_007592700</name>
</gene>
<evidence type="ECO:0000313" key="3">
    <source>
        <dbReference type="Proteomes" id="UP000735302"/>
    </source>
</evidence>
<proteinExistence type="predicted"/>
<protein>
    <submittedName>
        <fullName evidence="2">Uncharacterized protein</fullName>
    </submittedName>
</protein>
<name>A0AAV4DYM2_9GAST</name>
<comment type="caution">
    <text evidence="2">The sequence shown here is derived from an EMBL/GenBank/DDBJ whole genome shotgun (WGS) entry which is preliminary data.</text>
</comment>